<sequence>MDLRLVTVARVAVQGVPEDDDALGVEAERDGAFDGLPGAVAGLADAGDLFGAFEGDFDTPSGGVAVDQVGGVGVWVGGVGVGRW</sequence>
<reference evidence="1 2" key="1">
    <citation type="journal article" date="2013" name="Antonie Van Leeuwenhoek">
        <title>Actinoplanes hulinensis sp. nov., a novel actinomycete isolated from soybean root (Glycine max (L.) Merr).</title>
        <authorList>
            <person name="Shen Y."/>
            <person name="Liu C."/>
            <person name="Wang X."/>
            <person name="Zhao J."/>
            <person name="Jia F."/>
            <person name="Zhang Y."/>
            <person name="Wang L."/>
            <person name="Yang D."/>
            <person name="Xiang W."/>
        </authorList>
    </citation>
    <scope>NUCLEOTIDE SEQUENCE [LARGE SCALE GENOMIC DNA]</scope>
    <source>
        <strain evidence="1 2">NEAU-M9</strain>
    </source>
</reference>
<accession>A0ABS7B846</accession>
<evidence type="ECO:0000313" key="2">
    <source>
        <dbReference type="Proteomes" id="UP001519863"/>
    </source>
</evidence>
<dbReference type="Proteomes" id="UP001519863">
    <property type="component" value="Unassembled WGS sequence"/>
</dbReference>
<gene>
    <name evidence="1" type="ORF">KZ829_26205</name>
</gene>
<name>A0ABS7B846_9ACTN</name>
<proteinExistence type="predicted"/>
<keyword evidence="2" id="KW-1185">Reference proteome</keyword>
<dbReference type="RefSeq" id="WP_220146568.1">
    <property type="nucleotide sequence ID" value="NZ_JAHXZI010000014.1"/>
</dbReference>
<protein>
    <submittedName>
        <fullName evidence="1">Uncharacterized protein</fullName>
    </submittedName>
</protein>
<organism evidence="1 2">
    <name type="scientific">Actinoplanes hulinensis</name>
    <dbReference type="NCBI Taxonomy" id="1144547"/>
    <lineage>
        <taxon>Bacteria</taxon>
        <taxon>Bacillati</taxon>
        <taxon>Actinomycetota</taxon>
        <taxon>Actinomycetes</taxon>
        <taxon>Micromonosporales</taxon>
        <taxon>Micromonosporaceae</taxon>
        <taxon>Actinoplanes</taxon>
    </lineage>
</organism>
<comment type="caution">
    <text evidence="1">The sequence shown here is derived from an EMBL/GenBank/DDBJ whole genome shotgun (WGS) entry which is preliminary data.</text>
</comment>
<dbReference type="EMBL" id="JAHXZI010000014">
    <property type="protein sequence ID" value="MBW6437233.1"/>
    <property type="molecule type" value="Genomic_DNA"/>
</dbReference>
<evidence type="ECO:0000313" key="1">
    <source>
        <dbReference type="EMBL" id="MBW6437233.1"/>
    </source>
</evidence>